<name>A0A2H4SHH7_CORMI</name>
<dbReference type="PANTHER" id="PTHR46825">
    <property type="entry name" value="D-ALANYL-D-ALANINE-CARBOXYPEPTIDASE/ENDOPEPTIDASE AMPH"/>
    <property type="match status" value="1"/>
</dbReference>
<dbReference type="Gene3D" id="2.40.128.600">
    <property type="match status" value="1"/>
</dbReference>
<evidence type="ECO:0000313" key="4">
    <source>
        <dbReference type="EMBL" id="ATY62560.1"/>
    </source>
</evidence>
<dbReference type="Pfam" id="PF11954">
    <property type="entry name" value="DUF3471"/>
    <property type="match status" value="1"/>
</dbReference>
<comment type="similarity">
    <text evidence="1">Belongs to the peptidase S12 family.</text>
</comment>
<evidence type="ECO:0000313" key="5">
    <source>
        <dbReference type="Proteomes" id="UP000323067"/>
    </source>
</evidence>
<dbReference type="SUPFAM" id="SSF56601">
    <property type="entry name" value="beta-lactamase/transpeptidase-like"/>
    <property type="match status" value="1"/>
</dbReference>
<organism evidence="4 5">
    <name type="scientific">Cordyceps militaris</name>
    <name type="common">Caterpillar fungus</name>
    <name type="synonym">Clavaria militaris</name>
    <dbReference type="NCBI Taxonomy" id="73501"/>
    <lineage>
        <taxon>Eukaryota</taxon>
        <taxon>Fungi</taxon>
        <taxon>Dikarya</taxon>
        <taxon>Ascomycota</taxon>
        <taxon>Pezizomycotina</taxon>
        <taxon>Sordariomycetes</taxon>
        <taxon>Hypocreomycetidae</taxon>
        <taxon>Hypocreales</taxon>
        <taxon>Cordycipitaceae</taxon>
        <taxon>Cordyceps</taxon>
    </lineage>
</organism>
<evidence type="ECO:0000259" key="3">
    <source>
        <dbReference type="Pfam" id="PF11954"/>
    </source>
</evidence>
<dbReference type="Gene3D" id="3.40.710.10">
    <property type="entry name" value="DD-peptidase/beta-lactamase superfamily"/>
    <property type="match status" value="1"/>
</dbReference>
<accession>A0A2H4SHH7</accession>
<feature type="domain" description="Peptidase S12 Pab87-related C-terminal" evidence="3">
    <location>
        <begin position="421"/>
        <end position="519"/>
    </location>
</feature>
<dbReference type="OrthoDB" id="5946976at2759"/>
<proteinExistence type="inferred from homology"/>
<reference evidence="4 5" key="1">
    <citation type="journal article" date="2017" name="BMC Genomics">
        <title>Chromosome level assembly and secondary metabolite potential of the parasitic fungus Cordyceps militaris.</title>
        <authorList>
            <person name="Kramer G.J."/>
            <person name="Nodwell J.R."/>
        </authorList>
    </citation>
    <scope>NUCLEOTIDE SEQUENCE [LARGE SCALE GENOMIC DNA]</scope>
    <source>
        <strain evidence="4 5">ATCC 34164</strain>
    </source>
</reference>
<feature type="domain" description="Beta-lactamase-related" evidence="2">
    <location>
        <begin position="14"/>
        <end position="368"/>
    </location>
</feature>
<evidence type="ECO:0000259" key="2">
    <source>
        <dbReference type="Pfam" id="PF00144"/>
    </source>
</evidence>
<dbReference type="PANTHER" id="PTHR46825:SF14">
    <property type="entry name" value="BETA-LACTAMASE-RELATED DOMAIN-CONTAINING PROTEIN"/>
    <property type="match status" value="1"/>
</dbReference>
<dbReference type="Pfam" id="PF00144">
    <property type="entry name" value="Beta-lactamase"/>
    <property type="match status" value="1"/>
</dbReference>
<dbReference type="VEuPathDB" id="FungiDB:CCM_08071"/>
<dbReference type="Proteomes" id="UP000323067">
    <property type="component" value="Chromosome vii"/>
</dbReference>
<dbReference type="AlphaFoldDB" id="A0A2H4SHH7"/>
<dbReference type="InterPro" id="IPR012338">
    <property type="entry name" value="Beta-lactam/transpept-like"/>
</dbReference>
<gene>
    <name evidence="4" type="ORF">A9K55_006958</name>
</gene>
<dbReference type="EMBL" id="CP023324">
    <property type="protein sequence ID" value="ATY62560.1"/>
    <property type="molecule type" value="Genomic_DNA"/>
</dbReference>
<dbReference type="InterPro" id="IPR021860">
    <property type="entry name" value="Peptidase_S12_Pab87-rel_C"/>
</dbReference>
<evidence type="ECO:0000256" key="1">
    <source>
        <dbReference type="ARBA" id="ARBA00038215"/>
    </source>
</evidence>
<dbReference type="InterPro" id="IPR050491">
    <property type="entry name" value="AmpC-like"/>
</dbReference>
<dbReference type="OMA" id="EYVGTYW"/>
<sequence length="532" mass="58509">MAELHARLARLSPTIERLMSIGGTPGLALGVVCLDKPVYYANYGFRDVDRQLPVTQDTIFPVCSLAKAVTSAAMGLLVDGKKATWDSLIRNVLPAFQSTSPMLQENTTLGDILSHRTGMGWADNLILGTDGDVLLPGNDLIKFVNQLPLQCPFRAEFGYNNLHYELAGRVIEHLSGQSYADFVQDRLFKPLGMDRTVVSTPSADLDPITINYNALDDATPAPIKFLGMGDNGYGGPSGGLRSTVEDLAKFYSAFLQGIDSQFEDGGPSSGTSILKQLPQIMSAKIAIDQPSKHESAYAFGWARVQLPGRMGQIGLNPGLLPDGMPLVGKGTSQLVIYHQGSLPGSLALAALLPELNSAVIVLTNSLALNDVADWVGQLVIEELINVTSNLKNDFVSLAEKAVAKNLEWYPFVVEDLKKGQKSDTQPRPLEQYVGTYWDKQHIFKIEVVHDSGTLYWLIQGLENEKFTLEHYHDNVFTWLRPRNELSKRGRWVGWDQEAIFWKVEFGVSDDESVNSLTWAHDSGVPAVTYIKV</sequence>
<dbReference type="InterPro" id="IPR001466">
    <property type="entry name" value="Beta-lactam-related"/>
</dbReference>
<protein>
    <submittedName>
        <fullName evidence="4">Beta-lactamase transpeptidase</fullName>
    </submittedName>
</protein>
<dbReference type="VEuPathDB" id="FungiDB:A9K55_006958"/>